<feature type="transmembrane region" description="Helical" evidence="1">
    <location>
        <begin position="225"/>
        <end position="247"/>
    </location>
</feature>
<feature type="transmembrane region" description="Helical" evidence="1">
    <location>
        <begin position="100"/>
        <end position="125"/>
    </location>
</feature>
<organism evidence="2 3">
    <name type="scientific">Nitrospira moscoviensis</name>
    <dbReference type="NCBI Taxonomy" id="42253"/>
    <lineage>
        <taxon>Bacteria</taxon>
        <taxon>Pseudomonadati</taxon>
        <taxon>Nitrospirota</taxon>
        <taxon>Nitrospiria</taxon>
        <taxon>Nitrospirales</taxon>
        <taxon>Nitrospiraceae</taxon>
        <taxon>Nitrospira</taxon>
    </lineage>
</organism>
<gene>
    <name evidence="2" type="ORF">NITMOv2_3768</name>
</gene>
<dbReference type="AlphaFoldDB" id="A0A0K2GH29"/>
<evidence type="ECO:0000313" key="3">
    <source>
        <dbReference type="Proteomes" id="UP000069205"/>
    </source>
</evidence>
<dbReference type="GO" id="GO:0005886">
    <property type="term" value="C:plasma membrane"/>
    <property type="evidence" value="ECO:0007669"/>
    <property type="project" value="UniProtKB-SubCell"/>
</dbReference>
<feature type="transmembrane region" description="Helical" evidence="1">
    <location>
        <begin position="52"/>
        <end position="73"/>
    </location>
</feature>
<keyword evidence="1" id="KW-0472">Membrane</keyword>
<dbReference type="STRING" id="42253.NITMOv2_3768"/>
<dbReference type="PATRIC" id="fig|42253.5.peg.3716"/>
<keyword evidence="1" id="KW-1133">Transmembrane helix</keyword>
<dbReference type="PANTHER" id="PTHR43471:SF10">
    <property type="entry name" value="SLL1107 PROTEIN"/>
    <property type="match status" value="1"/>
</dbReference>
<sequence length="253" mass="28052">MKVLSIALNTFRENLRDKLLYNLLVFALLMIGSSLLLMRLTLGEFHRLLLDVGLASTNIFSVLIAIFVGIGLVNKEIEKKTIYTIVSKPVARYEFLLGKYIGLTITLFVNLTIMTAGLLAVLLAQNVPIEAVLFKAIGLILLECMVVTAVALLCSTFTSATLSAIFTLATYVIGHLTADLKTFAEKMGEGMQAVMNGLYYVLPNLERFNLKGHVVHHLEVSTSDLLLIVLYGLTYVTFLLLSASIIFQRRDFR</sequence>
<dbReference type="OrthoDB" id="9810558at2"/>
<dbReference type="KEGG" id="nmv:NITMOv2_3768"/>
<dbReference type="GO" id="GO:0140359">
    <property type="term" value="F:ABC-type transporter activity"/>
    <property type="evidence" value="ECO:0007669"/>
    <property type="project" value="InterPro"/>
</dbReference>
<keyword evidence="1" id="KW-0812">Transmembrane</keyword>
<feature type="transmembrane region" description="Helical" evidence="1">
    <location>
        <begin position="160"/>
        <end position="178"/>
    </location>
</feature>
<dbReference type="RefSeq" id="WP_053381054.1">
    <property type="nucleotide sequence ID" value="NZ_CP011801.1"/>
</dbReference>
<accession>A0A0K2GH29</accession>
<dbReference type="Pfam" id="PF12679">
    <property type="entry name" value="ABC2_membrane_2"/>
    <property type="match status" value="1"/>
</dbReference>
<evidence type="ECO:0000256" key="1">
    <source>
        <dbReference type="SAM" id="Phobius"/>
    </source>
</evidence>
<dbReference type="Proteomes" id="UP000069205">
    <property type="component" value="Chromosome"/>
</dbReference>
<dbReference type="EMBL" id="CP011801">
    <property type="protein sequence ID" value="ALA60159.1"/>
    <property type="molecule type" value="Genomic_DNA"/>
</dbReference>
<keyword evidence="3" id="KW-1185">Reference proteome</keyword>
<dbReference type="PANTHER" id="PTHR43471">
    <property type="entry name" value="ABC TRANSPORTER PERMEASE"/>
    <property type="match status" value="1"/>
</dbReference>
<protein>
    <submittedName>
        <fullName evidence="2">Putative ABC transport system, permease component</fullName>
    </submittedName>
</protein>
<proteinExistence type="predicted"/>
<feature type="transmembrane region" description="Helical" evidence="1">
    <location>
        <begin position="131"/>
        <end position="153"/>
    </location>
</feature>
<name>A0A0K2GH29_NITMO</name>
<evidence type="ECO:0000313" key="2">
    <source>
        <dbReference type="EMBL" id="ALA60159.1"/>
    </source>
</evidence>
<reference evidence="2 3" key="1">
    <citation type="journal article" date="2015" name="Proc. Natl. Acad. Sci. U.S.A.">
        <title>Expanded metabolic versatility of ubiquitous nitrite-oxidizing bacteria from the genus Nitrospira.</title>
        <authorList>
            <person name="Koch H."/>
            <person name="Lucker S."/>
            <person name="Albertsen M."/>
            <person name="Kitzinger K."/>
            <person name="Herbold C."/>
            <person name="Spieck E."/>
            <person name="Nielsen P.H."/>
            <person name="Wagner M."/>
            <person name="Daims H."/>
        </authorList>
    </citation>
    <scope>NUCLEOTIDE SEQUENCE [LARGE SCALE GENOMIC DNA]</scope>
    <source>
        <strain evidence="2 3">NSP M-1</strain>
    </source>
</reference>
<feature type="transmembrane region" description="Helical" evidence="1">
    <location>
        <begin position="20"/>
        <end position="40"/>
    </location>
</feature>